<sequence>MPTAKPQNEAAVRAVLSAPRSATYVTATGNDTSRAVDLYGWNARVSSALMLPSHFAEVATRNAVADALTAVYGPNWPWDSTFERSLPSRHRGYNPQRDLRETRRREPTTGKVIAELKFAFWQEMFAARHAVRIWDHQILTLFPHATGMSARQLRDRIYNDLNVIRKLRNRVAHHEPIFTRNLDDDLMRILELVELRCTDTASWVFSMEDASQVLSERP</sequence>
<evidence type="ECO:0000313" key="3">
    <source>
        <dbReference type="Proteomes" id="UP001217325"/>
    </source>
</evidence>
<proteinExistence type="predicted"/>
<feature type="region of interest" description="Disordered" evidence="1">
    <location>
        <begin position="87"/>
        <end position="106"/>
    </location>
</feature>
<name>A0AAW6LRF9_RHOSG</name>
<comment type="caution">
    <text evidence="2">The sequence shown here is derived from an EMBL/GenBank/DDBJ whole genome shotgun (WGS) entry which is preliminary data.</text>
</comment>
<feature type="compositionally biased region" description="Basic and acidic residues" evidence="1">
    <location>
        <begin position="97"/>
        <end position="106"/>
    </location>
</feature>
<protein>
    <submittedName>
        <fullName evidence="2">Abi family protein</fullName>
    </submittedName>
</protein>
<dbReference type="EMBL" id="JARDXE010000023">
    <property type="protein sequence ID" value="MDE8649074.1"/>
    <property type="molecule type" value="Genomic_DNA"/>
</dbReference>
<gene>
    <name evidence="2" type="ORF">PXH69_29290</name>
</gene>
<dbReference type="RefSeq" id="WP_275232778.1">
    <property type="nucleotide sequence ID" value="NZ_JARDXE010000023.1"/>
</dbReference>
<evidence type="ECO:0000313" key="2">
    <source>
        <dbReference type="EMBL" id="MDE8649074.1"/>
    </source>
</evidence>
<accession>A0AAW6LRF9</accession>
<dbReference type="Proteomes" id="UP001217325">
    <property type="component" value="Unassembled WGS sequence"/>
</dbReference>
<organism evidence="2 3">
    <name type="scientific">Rhodococcus qingshengii</name>
    <dbReference type="NCBI Taxonomy" id="334542"/>
    <lineage>
        <taxon>Bacteria</taxon>
        <taxon>Bacillati</taxon>
        <taxon>Actinomycetota</taxon>
        <taxon>Actinomycetes</taxon>
        <taxon>Mycobacteriales</taxon>
        <taxon>Nocardiaceae</taxon>
        <taxon>Rhodococcus</taxon>
        <taxon>Rhodococcus erythropolis group</taxon>
    </lineage>
</organism>
<reference evidence="2" key="1">
    <citation type="submission" date="2023-02" db="EMBL/GenBank/DDBJ databases">
        <title>A novel hydrolase synthesized by Rhodococcus erythropolis HQ is responsible for the detoxification of Zearalenone.</title>
        <authorList>
            <person name="Hu J."/>
            <person name="Xu J."/>
        </authorList>
    </citation>
    <scope>NUCLEOTIDE SEQUENCE</scope>
    <source>
        <strain evidence="2">HQ</strain>
    </source>
</reference>
<dbReference type="AlphaFoldDB" id="A0AAW6LRF9"/>
<evidence type="ECO:0000256" key="1">
    <source>
        <dbReference type="SAM" id="MobiDB-lite"/>
    </source>
</evidence>